<dbReference type="EMBL" id="LN899824">
    <property type="protein sequence ID" value="CUV27703.1"/>
    <property type="molecule type" value="Genomic_DNA"/>
</dbReference>
<evidence type="ECO:0000256" key="1">
    <source>
        <dbReference type="SAM" id="MobiDB-lite"/>
    </source>
</evidence>
<organism evidence="2">
    <name type="scientific">Ralstonia solanacearum</name>
    <name type="common">Pseudomonas solanacearum</name>
    <dbReference type="NCBI Taxonomy" id="305"/>
    <lineage>
        <taxon>Bacteria</taxon>
        <taxon>Pseudomonadati</taxon>
        <taxon>Pseudomonadota</taxon>
        <taxon>Betaproteobacteria</taxon>
        <taxon>Burkholderiales</taxon>
        <taxon>Burkholderiaceae</taxon>
        <taxon>Ralstonia</taxon>
        <taxon>Ralstonia solanacearum species complex</taxon>
    </lineage>
</organism>
<name>A0A0S4UZK6_RALSL</name>
<reference evidence="2" key="1">
    <citation type="submission" date="2015-10" db="EMBL/GenBank/DDBJ databases">
        <authorList>
            <person name="Gilbert D.G."/>
        </authorList>
    </citation>
    <scope>NUCLEOTIDE SEQUENCE</scope>
    <source>
        <strain evidence="2">Phyl III-seqv23</strain>
    </source>
</reference>
<accession>A0A0S4UZK6</accession>
<evidence type="ECO:0000313" key="2">
    <source>
        <dbReference type="EMBL" id="CUV27703.1"/>
    </source>
</evidence>
<feature type="region of interest" description="Disordered" evidence="1">
    <location>
        <begin position="663"/>
        <end position="682"/>
    </location>
</feature>
<proteinExistence type="predicted"/>
<sequence>MVTTAPGIQLHPVEVTLHALLSQGKVPSVDDLGGFEVVAQAAPSLGASLLAGEILSAVLRDANDASIKDVHPWKDLIDFLVREATNDVVLIEMVDALDACQLSGGTANNVFAAFLQKATDVSGALTGYARAVALEGAFRLAAFDRRMQLRLLDALLGIQVSDESLFLRHAAKIMGIAHSHWREAELIDRLRLFSECEDAAYEACFELGMAGLASALDEPKRDVANTIFLNSLQWFKKAESLKEAAPEAALYGECLTLLTDFDAHKTDIELRARSAAIQKSAFELLAWHADINSPTWLGARHVQAACWNDLAETLASLADSLQQISWWEPKVVIECQVLAAYSAGRTILKRSQDGYLETLLRPRIESSIAQREGQAYLLKCWLKQNREHEQVPEADAILSGIDRLMTADAEALRNPTEAATVWAPVAAVLSQARCSKETERRAIEVVSNAYAFSLEGLSTAEIDIFDHCLASVEHHPDYRDSVRGAKLFGTVLLWTTRFLKNRLEITKKDDPSVTYLFETSDGTLPPESALQDDYFRWISTQSASGEMEPTNLGGGRADVALKATGERMVIEIKREMDDASFDSLASHYAGQTTDYQNVSIRLGFLLVLDLTAPKLGGTPHIRSLMQCRSIRRLGEAEPRHVVIVKVPGRRYLPSGISKNAQLSGITAKATKRQPKRKKTSDLAIQGASVASVLPGIADASSDLDEN</sequence>
<feature type="compositionally biased region" description="Basic residues" evidence="1">
    <location>
        <begin position="669"/>
        <end position="678"/>
    </location>
</feature>
<protein>
    <submittedName>
        <fullName evidence="2">Uncharacterized protein</fullName>
    </submittedName>
</protein>
<gene>
    <name evidence="2" type="ORF">RUN1985_v1_100032</name>
</gene>
<dbReference type="AlphaFoldDB" id="A0A0S4UZK6"/>